<dbReference type="InterPro" id="IPR050344">
    <property type="entry name" value="Peptidase_M1_aminopeptidases"/>
</dbReference>
<evidence type="ECO:0000256" key="8">
    <source>
        <dbReference type="ARBA" id="ARBA00023049"/>
    </source>
</evidence>
<protein>
    <submittedName>
        <fullName evidence="11">Endoplasmic reticulum aminopeptidase 2</fullName>
    </submittedName>
</protein>
<comment type="subcellular location">
    <subcellularLocation>
        <location evidence="1">Cell membrane</location>
        <topology evidence="1">Lipid-anchor</topology>
        <topology evidence="1">GPI-anchor</topology>
    </subcellularLocation>
</comment>
<dbReference type="Gene3D" id="1.10.390.10">
    <property type="entry name" value="Neutral Protease Domain 2"/>
    <property type="match status" value="1"/>
</dbReference>
<evidence type="ECO:0000313" key="12">
    <source>
        <dbReference type="Proteomes" id="UP000499080"/>
    </source>
</evidence>
<dbReference type="Pfam" id="PF01433">
    <property type="entry name" value="Peptidase_M1"/>
    <property type="match status" value="1"/>
</dbReference>
<dbReference type="AlphaFoldDB" id="A0A4Y2KFC8"/>
<dbReference type="GO" id="GO:0070006">
    <property type="term" value="F:metalloaminopeptidase activity"/>
    <property type="evidence" value="ECO:0007669"/>
    <property type="project" value="TreeGrafter"/>
</dbReference>
<dbReference type="InterPro" id="IPR014782">
    <property type="entry name" value="Peptidase_M1_dom"/>
</dbReference>
<dbReference type="GO" id="GO:0008270">
    <property type="term" value="F:zinc ion binding"/>
    <property type="evidence" value="ECO:0007669"/>
    <property type="project" value="InterPro"/>
</dbReference>
<dbReference type="CDD" id="cd09601">
    <property type="entry name" value="M1_APN-Q_like"/>
    <property type="match status" value="1"/>
</dbReference>
<dbReference type="PRINTS" id="PR00756">
    <property type="entry name" value="ALADIPTASE"/>
</dbReference>
<dbReference type="InterPro" id="IPR001930">
    <property type="entry name" value="Peptidase_M1"/>
</dbReference>
<feature type="domain" description="Peptidase M1 membrane alanine aminopeptidase" evidence="10">
    <location>
        <begin position="40"/>
        <end position="232"/>
    </location>
</feature>
<dbReference type="FunFam" id="1.10.390.10:FF:000013">
    <property type="entry name" value="Aminopeptidase N"/>
    <property type="match status" value="1"/>
</dbReference>
<keyword evidence="8" id="KW-0482">Metalloprotease</keyword>
<dbReference type="GO" id="GO:0043171">
    <property type="term" value="P:peptide catabolic process"/>
    <property type="evidence" value="ECO:0007669"/>
    <property type="project" value="TreeGrafter"/>
</dbReference>
<dbReference type="GO" id="GO:0005615">
    <property type="term" value="C:extracellular space"/>
    <property type="evidence" value="ECO:0007669"/>
    <property type="project" value="TreeGrafter"/>
</dbReference>
<accession>A0A4Y2KFC8</accession>
<dbReference type="GO" id="GO:0005737">
    <property type="term" value="C:cytoplasm"/>
    <property type="evidence" value="ECO:0007669"/>
    <property type="project" value="TreeGrafter"/>
</dbReference>
<feature type="binding site" evidence="9">
    <location>
        <position position="115"/>
    </location>
    <ligand>
        <name>Zn(2+)</name>
        <dbReference type="ChEBI" id="CHEBI:29105"/>
        <note>catalytic</note>
    </ligand>
</feature>
<comment type="cofactor">
    <cofactor evidence="9">
        <name>Zn(2+)</name>
        <dbReference type="ChEBI" id="CHEBI:29105"/>
    </cofactor>
    <text evidence="9">Binds 1 zinc ion per subunit.</text>
</comment>
<evidence type="ECO:0000256" key="2">
    <source>
        <dbReference type="ARBA" id="ARBA00010136"/>
    </source>
</evidence>
<evidence type="ECO:0000256" key="9">
    <source>
        <dbReference type="PIRSR" id="PIRSR634016-3"/>
    </source>
</evidence>
<dbReference type="InterPro" id="IPR027268">
    <property type="entry name" value="Peptidase_M4/M1_CTD_sf"/>
</dbReference>
<gene>
    <name evidence="11" type="primary">ERAP2</name>
    <name evidence="11" type="ORF">AVEN_199882_1</name>
</gene>
<dbReference type="InterPro" id="IPR034016">
    <property type="entry name" value="M1_APN-typ"/>
</dbReference>
<dbReference type="EMBL" id="BGPR01004533">
    <property type="protein sequence ID" value="GBN00632.1"/>
    <property type="molecule type" value="Genomic_DNA"/>
</dbReference>
<evidence type="ECO:0000256" key="7">
    <source>
        <dbReference type="ARBA" id="ARBA00022833"/>
    </source>
</evidence>
<comment type="caution">
    <text evidence="11">The sequence shown here is derived from an EMBL/GenBank/DDBJ whole genome shotgun (WGS) entry which is preliminary data.</text>
</comment>
<keyword evidence="4" id="KW-0645">Protease</keyword>
<evidence type="ECO:0000313" key="11">
    <source>
        <dbReference type="EMBL" id="GBN00632.1"/>
    </source>
</evidence>
<evidence type="ECO:0000256" key="4">
    <source>
        <dbReference type="ARBA" id="ARBA00022670"/>
    </source>
</evidence>
<proteinExistence type="inferred from homology"/>
<keyword evidence="6" id="KW-0378">Hydrolase</keyword>
<comment type="similarity">
    <text evidence="2">Belongs to the peptidase M1 family.</text>
</comment>
<evidence type="ECO:0000256" key="6">
    <source>
        <dbReference type="ARBA" id="ARBA00022801"/>
    </source>
</evidence>
<evidence type="ECO:0000256" key="1">
    <source>
        <dbReference type="ARBA" id="ARBA00004609"/>
    </source>
</evidence>
<evidence type="ECO:0000259" key="10">
    <source>
        <dbReference type="Pfam" id="PF01433"/>
    </source>
</evidence>
<dbReference type="GO" id="GO:0042277">
    <property type="term" value="F:peptide binding"/>
    <property type="evidence" value="ECO:0007669"/>
    <property type="project" value="TreeGrafter"/>
</dbReference>
<dbReference type="GO" id="GO:0006508">
    <property type="term" value="P:proteolysis"/>
    <property type="evidence" value="ECO:0007669"/>
    <property type="project" value="UniProtKB-KW"/>
</dbReference>
<organism evidence="11 12">
    <name type="scientific">Araneus ventricosus</name>
    <name type="common">Orbweaver spider</name>
    <name type="synonym">Epeira ventricosa</name>
    <dbReference type="NCBI Taxonomy" id="182803"/>
    <lineage>
        <taxon>Eukaryota</taxon>
        <taxon>Metazoa</taxon>
        <taxon>Ecdysozoa</taxon>
        <taxon>Arthropoda</taxon>
        <taxon>Chelicerata</taxon>
        <taxon>Arachnida</taxon>
        <taxon>Araneae</taxon>
        <taxon>Araneomorphae</taxon>
        <taxon>Entelegynae</taxon>
        <taxon>Araneoidea</taxon>
        <taxon>Araneidae</taxon>
        <taxon>Araneus</taxon>
    </lineage>
</organism>
<keyword evidence="12" id="KW-1185">Reference proteome</keyword>
<evidence type="ECO:0000256" key="3">
    <source>
        <dbReference type="ARBA" id="ARBA00022438"/>
    </source>
</evidence>
<keyword evidence="3 11" id="KW-0031">Aminopeptidase</keyword>
<feature type="binding site" evidence="9">
    <location>
        <position position="134"/>
    </location>
    <ligand>
        <name>Zn(2+)</name>
        <dbReference type="ChEBI" id="CHEBI:29105"/>
        <note>catalytic</note>
    </ligand>
</feature>
<dbReference type="GO" id="GO:0005886">
    <property type="term" value="C:plasma membrane"/>
    <property type="evidence" value="ECO:0007669"/>
    <property type="project" value="UniProtKB-SubCell"/>
</dbReference>
<sequence length="234" mass="26789">MSTHLLAIVVCDFPFEETLTENGVKVRIYTAPHHLQKAEYALSSASKILTYYEKYFGVPFPLKKLDLAVIPDLARSGAENWGLITLREDSVLCGGDCPMATKYRLATLLAKQLAHQWFGDLVTMRWWDEQWLNEGFSTYISRKGVKHVEPDLDKEDDIELLRLTDAMISDRAIYSRPIVQRVEKVSEMYDDIECKKGSSILRMLENSIGDDFREGISVSSSFKMFSFKSLKPMK</sequence>
<keyword evidence="7 9" id="KW-0862">Zinc</keyword>
<dbReference type="PANTHER" id="PTHR11533">
    <property type="entry name" value="PROTEASE M1 ZINC METALLOPROTEASE"/>
    <property type="match status" value="1"/>
</dbReference>
<reference evidence="11 12" key="1">
    <citation type="journal article" date="2019" name="Sci. Rep.">
        <title>Orb-weaving spider Araneus ventricosus genome elucidates the spidroin gene catalogue.</title>
        <authorList>
            <person name="Kono N."/>
            <person name="Nakamura H."/>
            <person name="Ohtoshi R."/>
            <person name="Moran D.A.P."/>
            <person name="Shinohara A."/>
            <person name="Yoshida Y."/>
            <person name="Fujiwara M."/>
            <person name="Mori M."/>
            <person name="Tomita M."/>
            <person name="Arakawa K."/>
        </authorList>
    </citation>
    <scope>NUCLEOTIDE SEQUENCE [LARGE SCALE GENOMIC DNA]</scope>
</reference>
<name>A0A4Y2KFC8_ARAVE</name>
<dbReference type="Proteomes" id="UP000499080">
    <property type="component" value="Unassembled WGS sequence"/>
</dbReference>
<dbReference type="SUPFAM" id="SSF55486">
    <property type="entry name" value="Metalloproteases ('zincins'), catalytic domain"/>
    <property type="match status" value="1"/>
</dbReference>
<dbReference type="OrthoDB" id="6749331at2759"/>
<keyword evidence="5 9" id="KW-0479">Metal-binding</keyword>
<dbReference type="PANTHER" id="PTHR11533:SF299">
    <property type="entry name" value="AMINOPEPTIDASE"/>
    <property type="match status" value="1"/>
</dbReference>
<evidence type="ECO:0000256" key="5">
    <source>
        <dbReference type="ARBA" id="ARBA00022723"/>
    </source>
</evidence>